<dbReference type="InterPro" id="IPR008906">
    <property type="entry name" value="HATC_C_dom"/>
</dbReference>
<dbReference type="GeneID" id="107885894"/>
<evidence type="ECO:0000256" key="1">
    <source>
        <dbReference type="SAM" id="MobiDB-lite"/>
    </source>
</evidence>
<dbReference type="InterPro" id="IPR025398">
    <property type="entry name" value="DUF4371"/>
</dbReference>
<evidence type="ECO:0000259" key="2">
    <source>
        <dbReference type="SMART" id="SM00597"/>
    </source>
</evidence>
<reference evidence="3" key="2">
    <citation type="submission" date="2022-06" db="UniProtKB">
        <authorList>
            <consortium name="EnsemblMetazoa"/>
        </authorList>
    </citation>
    <scope>IDENTIFICATION</scope>
</reference>
<feature type="domain" description="TTF-type" evidence="2">
    <location>
        <begin position="156"/>
        <end position="240"/>
    </location>
</feature>
<dbReference type="AlphaFoldDB" id="A0A8R2JLB6"/>
<evidence type="ECO:0000313" key="3">
    <source>
        <dbReference type="EnsemblMetazoa" id="XP_029341170.1"/>
    </source>
</evidence>
<name>A0A8R2JLB6_ACYPI</name>
<dbReference type="Pfam" id="PF05699">
    <property type="entry name" value="Dimer_Tnp_hAT"/>
    <property type="match status" value="1"/>
</dbReference>
<protein>
    <recommendedName>
        <fullName evidence="2">TTF-type domain-containing protein</fullName>
    </recommendedName>
</protein>
<dbReference type="InterPro" id="IPR012337">
    <property type="entry name" value="RNaseH-like_sf"/>
</dbReference>
<sequence>MTEKSPAVYEDPTGSKGNAESTCINYHQTPLVSDILPTDTPTAVYEDPTSSKGNVEYTDIEYLEATSIEKDKLLCLENCESTQLDLLEENTSEDFFELSAASTWKNDPFLLIKIKHFTPEIISMIVEWGPCQPTSDFLPNKEFLKDKDGRHFHAGWYYRTHTDGTKTRRNWLTYSPSLNKIFCLDCILFGRKTAKAWVKDGFSHWKNMGIAVINHETTNAHIEASLKIKLRESVLPLIPSLEVNRKSSVALNREIVKQLIDITVFLGRHCLPFRGHRERWIDQLKEYISQIVQSDIISSRIFSVSLNSTFDISRKEQVSFIIRYVNETNGTVMERLLALREFPCTTGVHLSELFQNVFNHHNLDWKSNLVGQSYDGAANMSGQYNGLQAKILEENPQALFIWCSAHRLNLIASQAVGSCSNAVDLFGNLEKIFTFITGSKARSAFFREKQLELYPKQQIRSVKRVNTTRWMSHAYALNTVLDVYDAVYQTIEEVRNRDGGSDFKLGADCNGLLSYLTSYRFLMTAFSFKKIFEILEPLTRTLQARDIDILAAMYLVNSAKESIVALRTEETFENILILAKEFDDKYENEEFEPLRTTRKRKVRKMAGELCSDEVEQNPIQKFKVDTYFVALDIIKTQISQRFTDKTIEVMKDFALLSTKRIKELKKNPKSIPIDAFKAVCLVYNTFLKLEDVRREYEQFINCDLIVNETLPLYLHPNLNDDNSSLSSNDSNSDDTTSEQLKRWQNSSSLMCVFQDFCKAGLKSIFPSLFMLIKIGVTIPVSSCSPERSFSKLKLIKTRLRSTMGEDRLEDLMRITCEADIHEYFTLYCGYH</sequence>
<dbReference type="Pfam" id="PF14291">
    <property type="entry name" value="DUF4371"/>
    <property type="match status" value="1"/>
</dbReference>
<evidence type="ECO:0000313" key="4">
    <source>
        <dbReference type="Proteomes" id="UP000007819"/>
    </source>
</evidence>
<proteinExistence type="predicted"/>
<keyword evidence="4" id="KW-1185">Reference proteome</keyword>
<dbReference type="RefSeq" id="XP_029341170.1">
    <property type="nucleotide sequence ID" value="XM_029485310.1"/>
</dbReference>
<dbReference type="GO" id="GO:0046983">
    <property type="term" value="F:protein dimerization activity"/>
    <property type="evidence" value="ECO:0007669"/>
    <property type="project" value="InterPro"/>
</dbReference>
<dbReference type="SMART" id="SM00597">
    <property type="entry name" value="ZnF_TTF"/>
    <property type="match status" value="1"/>
</dbReference>
<dbReference type="PANTHER" id="PTHR45749">
    <property type="match status" value="1"/>
</dbReference>
<reference evidence="4" key="1">
    <citation type="submission" date="2010-06" db="EMBL/GenBank/DDBJ databases">
        <authorList>
            <person name="Jiang H."/>
            <person name="Abraham K."/>
            <person name="Ali S."/>
            <person name="Alsbrooks S.L."/>
            <person name="Anim B.N."/>
            <person name="Anosike U.S."/>
            <person name="Attaway T."/>
            <person name="Bandaranaike D.P."/>
            <person name="Battles P.K."/>
            <person name="Bell S.N."/>
            <person name="Bell A.V."/>
            <person name="Beltran B."/>
            <person name="Bickham C."/>
            <person name="Bustamante Y."/>
            <person name="Caleb T."/>
            <person name="Canada A."/>
            <person name="Cardenas V."/>
            <person name="Carter K."/>
            <person name="Chacko J."/>
            <person name="Chandrabose M.N."/>
            <person name="Chavez D."/>
            <person name="Chavez A."/>
            <person name="Chen L."/>
            <person name="Chu H.-S."/>
            <person name="Claassen K.J."/>
            <person name="Cockrell R."/>
            <person name="Collins M."/>
            <person name="Cooper J.A."/>
            <person name="Cree A."/>
            <person name="Curry S.M."/>
            <person name="Da Y."/>
            <person name="Dao M.D."/>
            <person name="Das B."/>
            <person name="Davila M.-L."/>
            <person name="Davy-Carroll L."/>
            <person name="Denson S."/>
            <person name="Dinh H."/>
            <person name="Ebong V.E."/>
            <person name="Edwards J.R."/>
            <person name="Egan A."/>
            <person name="El-Daye J."/>
            <person name="Escobedo L."/>
            <person name="Fernandez S."/>
            <person name="Fernando P.R."/>
            <person name="Flagg N."/>
            <person name="Forbes L.D."/>
            <person name="Fowler R.G."/>
            <person name="Fu Q."/>
            <person name="Gabisi R.A."/>
            <person name="Ganer J."/>
            <person name="Garbino Pronczuk A."/>
            <person name="Garcia R.M."/>
            <person name="Garner T."/>
            <person name="Garrett T.E."/>
            <person name="Gonzalez D.A."/>
            <person name="Hamid H."/>
            <person name="Hawkins E.S."/>
            <person name="Hirani K."/>
            <person name="Hogues M.E."/>
            <person name="Hollins B."/>
            <person name="Hsiao C.-H."/>
            <person name="Jabil R."/>
            <person name="James M.L."/>
            <person name="Jhangiani S.N."/>
            <person name="Johnson B."/>
            <person name="Johnson Q."/>
            <person name="Joshi V."/>
            <person name="Kalu J.B."/>
            <person name="Kam C."/>
            <person name="Kashfia A."/>
            <person name="Keebler J."/>
            <person name="Kisamo H."/>
            <person name="Kovar C.L."/>
            <person name="Lago L.A."/>
            <person name="Lai C.-Y."/>
            <person name="Laidlaw J."/>
            <person name="Lara F."/>
            <person name="Le T.-K."/>
            <person name="Lee S.L."/>
            <person name="Legall F.H."/>
            <person name="Lemon S.J."/>
            <person name="Lewis L.R."/>
            <person name="Li B."/>
            <person name="Liu Y."/>
            <person name="Liu Y.-S."/>
            <person name="Lopez J."/>
            <person name="Lozado R.J."/>
            <person name="Lu J."/>
            <person name="Madu R.C."/>
            <person name="Maheshwari M."/>
            <person name="Maheshwari R."/>
            <person name="Malloy K."/>
            <person name="Martinez E."/>
            <person name="Mathew T."/>
            <person name="Mercado I.C."/>
            <person name="Mercado C."/>
            <person name="Meyer B."/>
            <person name="Montgomery K."/>
            <person name="Morgan M.B."/>
            <person name="Munidasa M."/>
            <person name="Nazareth L.V."/>
            <person name="Nelson J."/>
            <person name="Ng B.M."/>
            <person name="Nguyen N.B."/>
            <person name="Nguyen P.Q."/>
            <person name="Nguyen T."/>
            <person name="Obregon M."/>
            <person name="Okwuonu G.O."/>
            <person name="Onwere C.G."/>
            <person name="Orozco G."/>
            <person name="Parra A."/>
            <person name="Patel S."/>
            <person name="Patil S."/>
            <person name="Perez A."/>
            <person name="Perez Y."/>
            <person name="Pham C."/>
            <person name="Primus E.L."/>
            <person name="Pu L.-L."/>
            <person name="Puazo M."/>
            <person name="Qin X."/>
            <person name="Quiroz J.B."/>
            <person name="Reese J."/>
            <person name="Richards S."/>
            <person name="Rives C.M."/>
            <person name="Robberts R."/>
            <person name="Ruiz S.J."/>
            <person name="Ruiz M.J."/>
            <person name="Santibanez J."/>
            <person name="Schneider B.W."/>
            <person name="Sisson I."/>
            <person name="Smith M."/>
            <person name="Sodergren E."/>
            <person name="Song X.-Z."/>
            <person name="Song B.B."/>
            <person name="Summersgill H."/>
            <person name="Thelus R."/>
            <person name="Thornton R.D."/>
            <person name="Trejos Z.Y."/>
            <person name="Usmani K."/>
            <person name="Vattathil S."/>
            <person name="Villasana D."/>
            <person name="Walker D.L."/>
            <person name="Wang S."/>
            <person name="Wang K."/>
            <person name="White C.S."/>
            <person name="Williams A.C."/>
            <person name="Williamson J."/>
            <person name="Wilson K."/>
            <person name="Woghiren I.O."/>
            <person name="Woodworth J.R."/>
            <person name="Worley K.C."/>
            <person name="Wright R.A."/>
            <person name="Wu W."/>
            <person name="Young L."/>
            <person name="Zhang L."/>
            <person name="Zhang J."/>
            <person name="Zhu Y."/>
            <person name="Muzny D.M."/>
            <person name="Weinstock G."/>
            <person name="Gibbs R.A."/>
        </authorList>
    </citation>
    <scope>NUCLEOTIDE SEQUENCE [LARGE SCALE GENOMIC DNA]</scope>
    <source>
        <strain evidence="4">LSR1</strain>
    </source>
</reference>
<organism evidence="3 4">
    <name type="scientific">Acyrthosiphon pisum</name>
    <name type="common">Pea aphid</name>
    <dbReference type="NCBI Taxonomy" id="7029"/>
    <lineage>
        <taxon>Eukaryota</taxon>
        <taxon>Metazoa</taxon>
        <taxon>Ecdysozoa</taxon>
        <taxon>Arthropoda</taxon>
        <taxon>Hexapoda</taxon>
        <taxon>Insecta</taxon>
        <taxon>Pterygota</taxon>
        <taxon>Neoptera</taxon>
        <taxon>Paraneoptera</taxon>
        <taxon>Hemiptera</taxon>
        <taxon>Sternorrhyncha</taxon>
        <taxon>Aphidomorpha</taxon>
        <taxon>Aphidoidea</taxon>
        <taxon>Aphididae</taxon>
        <taxon>Macrosiphini</taxon>
        <taxon>Acyrthosiphon</taxon>
    </lineage>
</organism>
<dbReference type="EnsemblMetazoa" id="XM_029485310.1">
    <property type="protein sequence ID" value="XP_029341170.1"/>
    <property type="gene ID" value="LOC107885894"/>
</dbReference>
<dbReference type="InterPro" id="IPR006580">
    <property type="entry name" value="Znf_TTF"/>
</dbReference>
<dbReference type="SUPFAM" id="SSF53098">
    <property type="entry name" value="Ribonuclease H-like"/>
    <property type="match status" value="1"/>
</dbReference>
<dbReference type="OrthoDB" id="6602615at2759"/>
<accession>A0A8R2JLB6</accession>
<dbReference type="PANTHER" id="PTHR45749:SF21">
    <property type="entry name" value="DUF4371 DOMAIN-CONTAINING PROTEIN"/>
    <property type="match status" value="1"/>
</dbReference>
<dbReference type="KEGG" id="api:107885894"/>
<dbReference type="Proteomes" id="UP000007819">
    <property type="component" value="Chromosome X"/>
</dbReference>
<feature type="region of interest" description="Disordered" evidence="1">
    <location>
        <begin position="1"/>
        <end position="21"/>
    </location>
</feature>